<sequence length="157" mass="17224">MPPRVIKAHHIHVKSHKLSILLSGFPPATSIGELKAETLSALKSDVAPDALDVMAMEPPEIDVETEQDFELCRAVKDKGKPTGAFEVLNAASTIRDAGLSAWEVLFLQFRDRATGDLLPITYTLPPLYDEGDEPPQPQVSSPNKGKRKAPPEDEERM</sequence>
<proteinExistence type="predicted"/>
<protein>
    <submittedName>
        <fullName evidence="2">Uncharacterized protein</fullName>
    </submittedName>
</protein>
<accession>A0A0C3BSY1</accession>
<reference evidence="3" key="2">
    <citation type="submission" date="2015-01" db="EMBL/GenBank/DDBJ databases">
        <title>Evolutionary Origins and Diversification of the Mycorrhizal Mutualists.</title>
        <authorList>
            <consortium name="DOE Joint Genome Institute"/>
            <consortium name="Mycorrhizal Genomics Consortium"/>
            <person name="Kohler A."/>
            <person name="Kuo A."/>
            <person name="Nagy L.G."/>
            <person name="Floudas D."/>
            <person name="Copeland A."/>
            <person name="Barry K.W."/>
            <person name="Cichocki N."/>
            <person name="Veneault-Fourrey C."/>
            <person name="LaButti K."/>
            <person name="Lindquist E.A."/>
            <person name="Lipzen A."/>
            <person name="Lundell T."/>
            <person name="Morin E."/>
            <person name="Murat C."/>
            <person name="Riley R."/>
            <person name="Ohm R."/>
            <person name="Sun H."/>
            <person name="Tunlid A."/>
            <person name="Henrissat B."/>
            <person name="Grigoriev I.V."/>
            <person name="Hibbett D.S."/>
            <person name="Martin F."/>
        </authorList>
    </citation>
    <scope>NUCLEOTIDE SEQUENCE [LARGE SCALE GENOMIC DNA]</scope>
    <source>
        <strain evidence="3">h7</strain>
    </source>
</reference>
<dbReference type="AlphaFoldDB" id="A0A0C3BSY1"/>
<keyword evidence="3" id="KW-1185">Reference proteome</keyword>
<evidence type="ECO:0000256" key="1">
    <source>
        <dbReference type="SAM" id="MobiDB-lite"/>
    </source>
</evidence>
<dbReference type="HOGENOM" id="CLU_118669_0_0_1"/>
<name>A0A0C3BSY1_HEBCY</name>
<evidence type="ECO:0000313" key="2">
    <source>
        <dbReference type="EMBL" id="KIM35164.1"/>
    </source>
</evidence>
<dbReference type="Proteomes" id="UP000053424">
    <property type="component" value="Unassembled WGS sequence"/>
</dbReference>
<dbReference type="EMBL" id="KN831828">
    <property type="protein sequence ID" value="KIM35164.1"/>
    <property type="molecule type" value="Genomic_DNA"/>
</dbReference>
<reference evidence="2 3" key="1">
    <citation type="submission" date="2014-04" db="EMBL/GenBank/DDBJ databases">
        <authorList>
            <consortium name="DOE Joint Genome Institute"/>
            <person name="Kuo A."/>
            <person name="Gay G."/>
            <person name="Dore J."/>
            <person name="Kohler A."/>
            <person name="Nagy L.G."/>
            <person name="Floudas D."/>
            <person name="Copeland A."/>
            <person name="Barry K.W."/>
            <person name="Cichocki N."/>
            <person name="Veneault-Fourrey C."/>
            <person name="LaButti K."/>
            <person name="Lindquist E.A."/>
            <person name="Lipzen A."/>
            <person name="Lundell T."/>
            <person name="Morin E."/>
            <person name="Murat C."/>
            <person name="Sun H."/>
            <person name="Tunlid A."/>
            <person name="Henrissat B."/>
            <person name="Grigoriev I.V."/>
            <person name="Hibbett D.S."/>
            <person name="Martin F."/>
            <person name="Nordberg H.P."/>
            <person name="Cantor M.N."/>
            <person name="Hua S.X."/>
        </authorList>
    </citation>
    <scope>NUCLEOTIDE SEQUENCE [LARGE SCALE GENOMIC DNA]</scope>
    <source>
        <strain evidence="3">h7</strain>
    </source>
</reference>
<dbReference type="OrthoDB" id="3173670at2759"/>
<gene>
    <name evidence="2" type="ORF">M413DRAFT_449873</name>
</gene>
<feature type="region of interest" description="Disordered" evidence="1">
    <location>
        <begin position="124"/>
        <end position="157"/>
    </location>
</feature>
<organism evidence="2 3">
    <name type="scientific">Hebeloma cylindrosporum</name>
    <dbReference type="NCBI Taxonomy" id="76867"/>
    <lineage>
        <taxon>Eukaryota</taxon>
        <taxon>Fungi</taxon>
        <taxon>Dikarya</taxon>
        <taxon>Basidiomycota</taxon>
        <taxon>Agaricomycotina</taxon>
        <taxon>Agaricomycetes</taxon>
        <taxon>Agaricomycetidae</taxon>
        <taxon>Agaricales</taxon>
        <taxon>Agaricineae</taxon>
        <taxon>Hymenogastraceae</taxon>
        <taxon>Hebeloma</taxon>
    </lineage>
</organism>
<evidence type="ECO:0000313" key="3">
    <source>
        <dbReference type="Proteomes" id="UP000053424"/>
    </source>
</evidence>